<accession>A0A0M6XUJ3</accession>
<dbReference type="STRING" id="282197.SAMN04488517_102712"/>
<sequence>MTTERRDPARDPKAPQKVPADSPVGTTHDPNSVTTGTDVEPDDRYPPKTDEPKRGR</sequence>
<evidence type="ECO:0000313" key="2">
    <source>
        <dbReference type="EMBL" id="CTQ33875.1"/>
    </source>
</evidence>
<gene>
    <name evidence="2" type="ORF">JAN5088_02661</name>
</gene>
<feature type="region of interest" description="Disordered" evidence="1">
    <location>
        <begin position="1"/>
        <end position="56"/>
    </location>
</feature>
<proteinExistence type="predicted"/>
<dbReference type="RefSeq" id="WP_158448487.1">
    <property type="nucleotide sequence ID" value="NZ_CANMUL010000001.1"/>
</dbReference>
<organism evidence="2 3">
    <name type="scientific">Jannaschia rubra</name>
    <dbReference type="NCBI Taxonomy" id="282197"/>
    <lineage>
        <taxon>Bacteria</taxon>
        <taxon>Pseudomonadati</taxon>
        <taxon>Pseudomonadota</taxon>
        <taxon>Alphaproteobacteria</taxon>
        <taxon>Rhodobacterales</taxon>
        <taxon>Roseobacteraceae</taxon>
        <taxon>Jannaschia</taxon>
    </lineage>
</organism>
<feature type="compositionally biased region" description="Basic and acidic residues" evidence="1">
    <location>
        <begin position="42"/>
        <end position="56"/>
    </location>
</feature>
<dbReference type="AlphaFoldDB" id="A0A0M6XUJ3"/>
<evidence type="ECO:0000256" key="1">
    <source>
        <dbReference type="SAM" id="MobiDB-lite"/>
    </source>
</evidence>
<protein>
    <submittedName>
        <fullName evidence="2">Uncharacterized protein</fullName>
    </submittedName>
</protein>
<dbReference type="EMBL" id="CXPG01000020">
    <property type="protein sequence ID" value="CTQ33875.1"/>
    <property type="molecule type" value="Genomic_DNA"/>
</dbReference>
<dbReference type="OrthoDB" id="10006613at2"/>
<name>A0A0M6XUJ3_9RHOB</name>
<feature type="compositionally biased region" description="Polar residues" evidence="1">
    <location>
        <begin position="24"/>
        <end position="37"/>
    </location>
</feature>
<feature type="compositionally biased region" description="Basic and acidic residues" evidence="1">
    <location>
        <begin position="1"/>
        <end position="14"/>
    </location>
</feature>
<keyword evidence="3" id="KW-1185">Reference proteome</keyword>
<evidence type="ECO:0000313" key="3">
    <source>
        <dbReference type="Proteomes" id="UP000048908"/>
    </source>
</evidence>
<dbReference type="Proteomes" id="UP000048908">
    <property type="component" value="Unassembled WGS sequence"/>
</dbReference>
<reference evidence="2 3" key="1">
    <citation type="submission" date="2015-07" db="EMBL/GenBank/DDBJ databases">
        <authorList>
            <person name="Noorani M."/>
        </authorList>
    </citation>
    <scope>NUCLEOTIDE SEQUENCE [LARGE SCALE GENOMIC DNA]</scope>
    <source>
        <strain evidence="2 3">CECT 5088</strain>
    </source>
</reference>